<proteinExistence type="inferred from homology"/>
<dbReference type="GO" id="GO:0016491">
    <property type="term" value="F:oxidoreductase activity"/>
    <property type="evidence" value="ECO:0007669"/>
    <property type="project" value="UniProtKB-KW"/>
</dbReference>
<dbReference type="PRINTS" id="PR00081">
    <property type="entry name" value="GDHRDH"/>
</dbReference>
<dbReference type="PRINTS" id="PR00080">
    <property type="entry name" value="SDRFAMILY"/>
</dbReference>
<gene>
    <name evidence="3" type="ORF">METZ01_LOCUS51129</name>
</gene>
<reference evidence="3" key="1">
    <citation type="submission" date="2018-05" db="EMBL/GenBank/DDBJ databases">
        <authorList>
            <person name="Lanie J.A."/>
            <person name="Ng W.-L."/>
            <person name="Kazmierczak K.M."/>
            <person name="Andrzejewski T.M."/>
            <person name="Davidsen T.M."/>
            <person name="Wayne K.J."/>
            <person name="Tettelin H."/>
            <person name="Glass J.I."/>
            <person name="Rusch D."/>
            <person name="Podicherti R."/>
            <person name="Tsui H.-C.T."/>
            <person name="Winkler M.E."/>
        </authorList>
    </citation>
    <scope>NUCLEOTIDE SEQUENCE</scope>
</reference>
<sequence length="162" mass="17694">VLVNNAGITRDNIVLRMSEEEWTDVLNVNLNGAFKVTKTVLKFMLKKRWGRILNITSTSASTGNRGQANYAAAKAGIEAFSKSVAKEVGSRGITVNAIAPGYIQTDMTEVISENVKEEILSQIPLSRFGKPEEISQLVDFLISDEASYITGQTIHINGGLFM</sequence>
<comment type="similarity">
    <text evidence="1">Belongs to the short-chain dehydrogenases/reductases (SDR) family.</text>
</comment>
<organism evidence="3">
    <name type="scientific">marine metagenome</name>
    <dbReference type="NCBI Taxonomy" id="408172"/>
    <lineage>
        <taxon>unclassified sequences</taxon>
        <taxon>metagenomes</taxon>
        <taxon>ecological metagenomes</taxon>
    </lineage>
</organism>
<protein>
    <recommendedName>
        <fullName evidence="4">3-oxoacyl-[acyl-carrier-protein] reductase</fullName>
    </recommendedName>
</protein>
<dbReference type="AlphaFoldDB" id="A0A381S2D8"/>
<evidence type="ECO:0008006" key="4">
    <source>
        <dbReference type="Google" id="ProtNLM"/>
    </source>
</evidence>
<dbReference type="InterPro" id="IPR036291">
    <property type="entry name" value="NAD(P)-bd_dom_sf"/>
</dbReference>
<name>A0A381S2D8_9ZZZZ</name>
<dbReference type="Gene3D" id="3.40.50.720">
    <property type="entry name" value="NAD(P)-binding Rossmann-like Domain"/>
    <property type="match status" value="1"/>
</dbReference>
<dbReference type="PROSITE" id="PS00061">
    <property type="entry name" value="ADH_SHORT"/>
    <property type="match status" value="1"/>
</dbReference>
<dbReference type="EMBL" id="UINC01002588">
    <property type="protein sequence ID" value="SUZ98275.1"/>
    <property type="molecule type" value="Genomic_DNA"/>
</dbReference>
<evidence type="ECO:0000256" key="2">
    <source>
        <dbReference type="ARBA" id="ARBA00023002"/>
    </source>
</evidence>
<dbReference type="PANTHER" id="PTHR42879">
    <property type="entry name" value="3-OXOACYL-(ACYL-CARRIER-PROTEIN) REDUCTASE"/>
    <property type="match status" value="1"/>
</dbReference>
<dbReference type="GO" id="GO:0032787">
    <property type="term" value="P:monocarboxylic acid metabolic process"/>
    <property type="evidence" value="ECO:0007669"/>
    <property type="project" value="UniProtKB-ARBA"/>
</dbReference>
<evidence type="ECO:0000256" key="1">
    <source>
        <dbReference type="ARBA" id="ARBA00006484"/>
    </source>
</evidence>
<dbReference type="PANTHER" id="PTHR42879:SF2">
    <property type="entry name" value="3-OXOACYL-[ACYL-CARRIER-PROTEIN] REDUCTASE FABG"/>
    <property type="match status" value="1"/>
</dbReference>
<accession>A0A381S2D8</accession>
<dbReference type="FunFam" id="3.40.50.720:FF:000173">
    <property type="entry name" value="3-oxoacyl-[acyl-carrier protein] reductase"/>
    <property type="match status" value="1"/>
</dbReference>
<dbReference type="InterPro" id="IPR050259">
    <property type="entry name" value="SDR"/>
</dbReference>
<dbReference type="Pfam" id="PF13561">
    <property type="entry name" value="adh_short_C2"/>
    <property type="match status" value="1"/>
</dbReference>
<dbReference type="InterPro" id="IPR002347">
    <property type="entry name" value="SDR_fam"/>
</dbReference>
<keyword evidence="2" id="KW-0560">Oxidoreductase</keyword>
<evidence type="ECO:0000313" key="3">
    <source>
        <dbReference type="EMBL" id="SUZ98275.1"/>
    </source>
</evidence>
<dbReference type="SUPFAM" id="SSF51735">
    <property type="entry name" value="NAD(P)-binding Rossmann-fold domains"/>
    <property type="match status" value="1"/>
</dbReference>
<dbReference type="InterPro" id="IPR020904">
    <property type="entry name" value="Sc_DH/Rdtase_CS"/>
</dbReference>
<feature type="non-terminal residue" evidence="3">
    <location>
        <position position="1"/>
    </location>
</feature>